<dbReference type="Pfam" id="PF12146">
    <property type="entry name" value="Hydrolase_4"/>
    <property type="match status" value="1"/>
</dbReference>
<dbReference type="GO" id="GO:0016787">
    <property type="term" value="F:hydrolase activity"/>
    <property type="evidence" value="ECO:0007669"/>
    <property type="project" value="UniProtKB-KW"/>
</dbReference>
<name>A0ABW7EWR3_9BURK</name>
<evidence type="ECO:0000313" key="3">
    <source>
        <dbReference type="EMBL" id="MFG6428794.1"/>
    </source>
</evidence>
<comment type="caution">
    <text evidence="3">The sequence shown here is derived from an EMBL/GenBank/DDBJ whole genome shotgun (WGS) entry which is preliminary data.</text>
</comment>
<dbReference type="Gene3D" id="3.40.50.1820">
    <property type="entry name" value="alpha/beta hydrolase"/>
    <property type="match status" value="1"/>
</dbReference>
<dbReference type="PANTHER" id="PTHR12277:SF81">
    <property type="entry name" value="PROTEIN ABHD13"/>
    <property type="match status" value="1"/>
</dbReference>
<dbReference type="Proteomes" id="UP001606210">
    <property type="component" value="Unassembled WGS sequence"/>
</dbReference>
<feature type="domain" description="Serine aminopeptidase S33" evidence="2">
    <location>
        <begin position="86"/>
        <end position="192"/>
    </location>
</feature>
<keyword evidence="1" id="KW-0472">Membrane</keyword>
<evidence type="ECO:0000313" key="4">
    <source>
        <dbReference type="Proteomes" id="UP001606210"/>
    </source>
</evidence>
<feature type="transmembrane region" description="Helical" evidence="1">
    <location>
        <begin position="20"/>
        <end position="41"/>
    </location>
</feature>
<organism evidence="3 4">
    <name type="scientific">Pelomonas parva</name>
    <dbReference type="NCBI Taxonomy" id="3299032"/>
    <lineage>
        <taxon>Bacteria</taxon>
        <taxon>Pseudomonadati</taxon>
        <taxon>Pseudomonadota</taxon>
        <taxon>Betaproteobacteria</taxon>
        <taxon>Burkholderiales</taxon>
        <taxon>Sphaerotilaceae</taxon>
        <taxon>Roseateles</taxon>
    </lineage>
</organism>
<protein>
    <submittedName>
        <fullName evidence="3">Alpha/beta hydrolase</fullName>
    </submittedName>
</protein>
<gene>
    <name evidence="3" type="ORF">ACG00Y_02660</name>
</gene>
<sequence length="282" mass="30959">MAAAAERLAGHDLPVSAPRIALALVLLPVLAWAAFTAALWWTQESLLFHPQPLPDDTRLATEPDVHERFVDVPGARLSVLDLRLPEPRGVVFFLHGNAGNLQSWFTNTEFYRRAGFDLVMPDYRGYGKSTGRIESEAQLHADVMAVWRSIAPRYAGKRIVFYGRSLGTGLAAELAATVQPDLTVLVSPYASIVGMARGHYPWLPPQVVRSPLRTDRVIGRIRGPLLLVHGDRDEVIPFSESAKLQAVVPQARLVRIAGGGHNDLQDLPAYRQAVTDALAALR</sequence>
<evidence type="ECO:0000259" key="2">
    <source>
        <dbReference type="Pfam" id="PF12146"/>
    </source>
</evidence>
<proteinExistence type="predicted"/>
<dbReference type="EMBL" id="JBIGHV010000001">
    <property type="protein sequence ID" value="MFG6428794.1"/>
    <property type="molecule type" value="Genomic_DNA"/>
</dbReference>
<reference evidence="3 4" key="1">
    <citation type="submission" date="2024-08" db="EMBL/GenBank/DDBJ databases">
        <authorList>
            <person name="Lu H."/>
        </authorList>
    </citation>
    <scope>NUCLEOTIDE SEQUENCE [LARGE SCALE GENOMIC DNA]</scope>
    <source>
        <strain evidence="3 4">LYH14W</strain>
    </source>
</reference>
<evidence type="ECO:0000256" key="1">
    <source>
        <dbReference type="SAM" id="Phobius"/>
    </source>
</evidence>
<dbReference type="InterPro" id="IPR029058">
    <property type="entry name" value="AB_hydrolase_fold"/>
</dbReference>
<keyword evidence="1" id="KW-0812">Transmembrane</keyword>
<keyword evidence="4" id="KW-1185">Reference proteome</keyword>
<dbReference type="PANTHER" id="PTHR12277">
    <property type="entry name" value="ALPHA/BETA HYDROLASE DOMAIN-CONTAINING PROTEIN"/>
    <property type="match status" value="1"/>
</dbReference>
<keyword evidence="1" id="KW-1133">Transmembrane helix</keyword>
<dbReference type="InterPro" id="IPR022742">
    <property type="entry name" value="Hydrolase_4"/>
</dbReference>
<keyword evidence="3" id="KW-0378">Hydrolase</keyword>
<dbReference type="RefSeq" id="WP_394475725.1">
    <property type="nucleotide sequence ID" value="NZ_JBIGHV010000001.1"/>
</dbReference>
<accession>A0ABW7EWR3</accession>
<dbReference type="SUPFAM" id="SSF53474">
    <property type="entry name" value="alpha/beta-Hydrolases"/>
    <property type="match status" value="1"/>
</dbReference>